<dbReference type="Proteomes" id="UP000286097">
    <property type="component" value="Unassembled WGS sequence"/>
</dbReference>
<dbReference type="InterPro" id="IPR002036">
    <property type="entry name" value="YbeY"/>
</dbReference>
<dbReference type="STRING" id="542832.A0A3M6VPN8"/>
<dbReference type="GO" id="GO:0046872">
    <property type="term" value="F:metal ion binding"/>
    <property type="evidence" value="ECO:0007669"/>
    <property type="project" value="UniProtKB-KW"/>
</dbReference>
<dbReference type="Pfam" id="PF02130">
    <property type="entry name" value="YbeY"/>
    <property type="match status" value="1"/>
</dbReference>
<name>A0A3M6VPN8_9STRA</name>
<dbReference type="PROSITE" id="PS01306">
    <property type="entry name" value="UPF0054"/>
    <property type="match status" value="1"/>
</dbReference>
<keyword evidence="7" id="KW-0862">Zinc</keyword>
<dbReference type="InterPro" id="IPR023091">
    <property type="entry name" value="MetalPrtase_cat_dom_sf_prd"/>
</dbReference>
<dbReference type="Gene3D" id="3.40.390.30">
    <property type="entry name" value="Metalloproteases ('zincins'), catalytic domain"/>
    <property type="match status" value="1"/>
</dbReference>
<evidence type="ECO:0000256" key="4">
    <source>
        <dbReference type="ARBA" id="ARBA00022723"/>
    </source>
</evidence>
<evidence type="ECO:0008006" key="12">
    <source>
        <dbReference type="Google" id="ProtNLM"/>
    </source>
</evidence>
<keyword evidence="6" id="KW-0378">Hydrolase</keyword>
<dbReference type="InterPro" id="IPR020549">
    <property type="entry name" value="YbeY_CS"/>
</dbReference>
<gene>
    <name evidence="9" type="ORF">DD237_003573</name>
    <name evidence="8" type="ORF">DD238_003928</name>
</gene>
<sequence>MVLVAKALAGTSAALSRRALVKLQAQTQAMVRCLNCPGGPCIESLYVHSPTWCPLSLTIHRDMGVMLTTNGHMQKLNRKFRKMDKPTDILSFPFHKIRAPGRFPRVKRKEERYLGDIYISPAYIQAQCEDPQLDDVTTLEERLPVLMAHGLCHLMGYDHEQDADYEHMQQAENFILNRYAQFLPPAFATDNTSIPATDTDLM</sequence>
<evidence type="ECO:0000256" key="3">
    <source>
        <dbReference type="ARBA" id="ARBA00022722"/>
    </source>
</evidence>
<dbReference type="EMBL" id="QKXF01000698">
    <property type="protein sequence ID" value="RQM09455.1"/>
    <property type="molecule type" value="Genomic_DNA"/>
</dbReference>
<keyword evidence="3" id="KW-0540">Nuclease</keyword>
<dbReference type="EMBL" id="QLLG01000056">
    <property type="protein sequence ID" value="RMX68719.1"/>
    <property type="molecule type" value="Genomic_DNA"/>
</dbReference>
<keyword evidence="4" id="KW-0479">Metal-binding</keyword>
<evidence type="ECO:0000313" key="10">
    <source>
        <dbReference type="Proteomes" id="UP000282087"/>
    </source>
</evidence>
<evidence type="ECO:0000256" key="1">
    <source>
        <dbReference type="ARBA" id="ARBA00001947"/>
    </source>
</evidence>
<dbReference type="PANTHER" id="PTHR46986:SF1">
    <property type="entry name" value="ENDORIBONUCLEASE YBEY, CHLOROPLASTIC"/>
    <property type="match status" value="1"/>
</dbReference>
<dbReference type="GO" id="GO:0004222">
    <property type="term" value="F:metalloendopeptidase activity"/>
    <property type="evidence" value="ECO:0007669"/>
    <property type="project" value="InterPro"/>
</dbReference>
<protein>
    <recommendedName>
        <fullName evidence="12">YbeY/UPF0054 family metalloprotein</fullName>
    </recommendedName>
</protein>
<dbReference type="PANTHER" id="PTHR46986">
    <property type="entry name" value="ENDORIBONUCLEASE YBEY, CHLOROPLASTIC"/>
    <property type="match status" value="1"/>
</dbReference>
<reference evidence="10 11" key="1">
    <citation type="submission" date="2018-06" db="EMBL/GenBank/DDBJ databases">
        <title>Comparative genomics of downy mildews reveals potential adaptations to biotrophy.</title>
        <authorList>
            <person name="Fletcher K."/>
            <person name="Klosterman S.J."/>
            <person name="Derevnina L."/>
            <person name="Martin F."/>
            <person name="Koike S."/>
            <person name="Reyes Chin-Wo S."/>
            <person name="Mou B."/>
            <person name="Michelmore R."/>
        </authorList>
    </citation>
    <scope>NUCLEOTIDE SEQUENCE [LARGE SCALE GENOMIC DNA]</scope>
    <source>
        <strain evidence="9 11">R13</strain>
        <strain evidence="8 10">R14</strain>
    </source>
</reference>
<dbReference type="Proteomes" id="UP000282087">
    <property type="component" value="Unassembled WGS sequence"/>
</dbReference>
<dbReference type="GO" id="GO:0004519">
    <property type="term" value="F:endonuclease activity"/>
    <property type="evidence" value="ECO:0007669"/>
    <property type="project" value="UniProtKB-KW"/>
</dbReference>
<keyword evidence="10" id="KW-1185">Reference proteome</keyword>
<comment type="similarity">
    <text evidence="2">Belongs to the endoribonuclease YbeY family.</text>
</comment>
<dbReference type="VEuPathDB" id="FungiDB:DD237_003573"/>
<evidence type="ECO:0000313" key="8">
    <source>
        <dbReference type="EMBL" id="RMX68719.1"/>
    </source>
</evidence>
<evidence type="ECO:0000256" key="6">
    <source>
        <dbReference type="ARBA" id="ARBA00022801"/>
    </source>
</evidence>
<keyword evidence="5" id="KW-0255">Endonuclease</keyword>
<comment type="caution">
    <text evidence="8">The sequence shown here is derived from an EMBL/GenBank/DDBJ whole genome shotgun (WGS) entry which is preliminary data.</text>
</comment>
<accession>A0A3M6VPN8</accession>
<evidence type="ECO:0000313" key="9">
    <source>
        <dbReference type="EMBL" id="RQM09455.1"/>
    </source>
</evidence>
<dbReference type="HAMAP" id="MF_00009">
    <property type="entry name" value="Endoribonucl_YbeY"/>
    <property type="match status" value="1"/>
</dbReference>
<evidence type="ECO:0000256" key="7">
    <source>
        <dbReference type="ARBA" id="ARBA00022833"/>
    </source>
</evidence>
<organism evidence="8 10">
    <name type="scientific">Peronospora effusa</name>
    <dbReference type="NCBI Taxonomy" id="542832"/>
    <lineage>
        <taxon>Eukaryota</taxon>
        <taxon>Sar</taxon>
        <taxon>Stramenopiles</taxon>
        <taxon>Oomycota</taxon>
        <taxon>Peronosporomycetes</taxon>
        <taxon>Peronosporales</taxon>
        <taxon>Peronosporaceae</taxon>
        <taxon>Peronospora</taxon>
    </lineage>
</organism>
<dbReference type="SUPFAM" id="SSF55486">
    <property type="entry name" value="Metalloproteases ('zincins'), catalytic domain"/>
    <property type="match status" value="1"/>
</dbReference>
<dbReference type="GO" id="GO:0006364">
    <property type="term" value="P:rRNA processing"/>
    <property type="evidence" value="ECO:0007669"/>
    <property type="project" value="InterPro"/>
</dbReference>
<evidence type="ECO:0000313" key="11">
    <source>
        <dbReference type="Proteomes" id="UP000286097"/>
    </source>
</evidence>
<evidence type="ECO:0000256" key="5">
    <source>
        <dbReference type="ARBA" id="ARBA00022759"/>
    </source>
</evidence>
<evidence type="ECO:0000256" key="2">
    <source>
        <dbReference type="ARBA" id="ARBA00010875"/>
    </source>
</evidence>
<comment type="cofactor">
    <cofactor evidence="1">
        <name>Zn(2+)</name>
        <dbReference type="ChEBI" id="CHEBI:29105"/>
    </cofactor>
</comment>
<dbReference type="AlphaFoldDB" id="A0A3M6VPN8"/>
<proteinExistence type="inferred from homology"/>
<dbReference type="NCBIfam" id="TIGR00043">
    <property type="entry name" value="rRNA maturation RNase YbeY"/>
    <property type="match status" value="1"/>
</dbReference>